<dbReference type="EMBL" id="CP033615">
    <property type="protein sequence ID" value="AYV57759.1"/>
    <property type="molecule type" value="Genomic_DNA"/>
</dbReference>
<dbReference type="AlphaFoldDB" id="A0AAD0XQV8"/>
<dbReference type="Proteomes" id="UP000276407">
    <property type="component" value="Chromosome 2"/>
</dbReference>
<proteinExistence type="predicted"/>
<feature type="transmembrane region" description="Helical" evidence="1">
    <location>
        <begin position="280"/>
        <end position="298"/>
    </location>
</feature>
<organism evidence="2 3">
    <name type="scientific">Leptospira kmetyi</name>
    <dbReference type="NCBI Taxonomy" id="408139"/>
    <lineage>
        <taxon>Bacteria</taxon>
        <taxon>Pseudomonadati</taxon>
        <taxon>Spirochaetota</taxon>
        <taxon>Spirochaetia</taxon>
        <taxon>Leptospirales</taxon>
        <taxon>Leptospiraceae</taxon>
        <taxon>Leptospira</taxon>
    </lineage>
</organism>
<feature type="transmembrane region" description="Helical" evidence="1">
    <location>
        <begin position="382"/>
        <end position="403"/>
    </location>
</feature>
<dbReference type="RefSeq" id="WP_123180459.1">
    <property type="nucleotide sequence ID" value="NZ_CP033615.1"/>
</dbReference>
<keyword evidence="1" id="KW-1133">Transmembrane helix</keyword>
<accession>A0AAD0XQV8</accession>
<feature type="transmembrane region" description="Helical" evidence="1">
    <location>
        <begin position="258"/>
        <end position="274"/>
    </location>
</feature>
<sequence>MKVWICVLFFFVAFTEVNSHNRSESFSVWKVNSGSITGVITLPTQEATRIPFNKKESESLADRFAKYVRNHIEFYTDQTQCELSSPPRKLRSNSSFVRLEIRFDCSNSSPSRMVYTGLFEYSPSHLHYARLSFEGENLAEKLFQSKSVEWDFRQESETTSRSGSGFFSFVVAGIEHIGTGIDHIAFLLALLLSATRWREILISVTGFTIGHSLTLSIAVLGKIKPDTNGIEAFIGLTILIISAEYVRSRTSNSNSISILVALLPSTVGFLAWLLNKQATHILFAYLGMSIFTISYLSLNPYLTQKKRRGFYLGIATVVFGMIHGFGFAGFLLETGLEKDRLIEPLFGFNLGVEIGQLLLVLSALLIGFCLRKTLFPKIDPRYAKIAPLLLLFLLSALGAYWFVQRSF</sequence>
<name>A0AAD0XQV8_9LEPT</name>
<evidence type="ECO:0000313" key="3">
    <source>
        <dbReference type="Proteomes" id="UP000276407"/>
    </source>
</evidence>
<feature type="transmembrane region" description="Helical" evidence="1">
    <location>
        <begin position="229"/>
        <end position="246"/>
    </location>
</feature>
<feature type="transmembrane region" description="Helical" evidence="1">
    <location>
        <begin position="166"/>
        <end position="193"/>
    </location>
</feature>
<dbReference type="InterPro" id="IPR032809">
    <property type="entry name" value="Put_HupE_UreJ"/>
</dbReference>
<dbReference type="Pfam" id="PF13795">
    <property type="entry name" value="HupE_UreJ_2"/>
    <property type="match status" value="2"/>
</dbReference>
<keyword evidence="1" id="KW-0812">Transmembrane</keyword>
<evidence type="ECO:0000256" key="1">
    <source>
        <dbReference type="SAM" id="Phobius"/>
    </source>
</evidence>
<evidence type="ECO:0000313" key="2">
    <source>
        <dbReference type="EMBL" id="AYV57759.1"/>
    </source>
</evidence>
<gene>
    <name evidence="2" type="ORF">EFP84_19185</name>
</gene>
<reference evidence="2 3" key="1">
    <citation type="submission" date="2018-11" db="EMBL/GenBank/DDBJ databases">
        <title>Complete genome sequence of Leptospira kmetyi isolate LS 001/16 from soil sample associated with a leptospirosis patient in Kelantan.</title>
        <authorList>
            <person name="Muhammad Yusoff F."/>
            <person name="Muhammad Yusoff S."/>
            <person name="Ahmad M.N."/>
            <person name="Yusof N.Y."/>
            <person name="Aziah I."/>
        </authorList>
    </citation>
    <scope>NUCLEOTIDE SEQUENCE [LARGE SCALE GENOMIC DNA]</scope>
    <source>
        <strain evidence="2 3">LS 001/16</strain>
    </source>
</reference>
<feature type="transmembrane region" description="Helical" evidence="1">
    <location>
        <begin position="200"/>
        <end position="223"/>
    </location>
</feature>
<keyword evidence="1" id="KW-0472">Membrane</keyword>
<protein>
    <submittedName>
        <fullName evidence="2">HupE/UreJ family protein</fullName>
    </submittedName>
</protein>
<feature type="transmembrane region" description="Helical" evidence="1">
    <location>
        <begin position="352"/>
        <end position="370"/>
    </location>
</feature>
<dbReference type="KEGG" id="lkm:EFP84_19185"/>
<feature type="transmembrane region" description="Helical" evidence="1">
    <location>
        <begin position="310"/>
        <end position="332"/>
    </location>
</feature>